<reference evidence="2" key="1">
    <citation type="submission" date="2022-09" db="EMBL/GenBank/DDBJ databases">
        <title>Comparative genomics and taxonomic characterization of three novel marine species of genus Reichenbachiella exhibiting antioxidant and polysaccharide degradation activities.</title>
        <authorList>
            <person name="Muhammad N."/>
            <person name="Lee Y.-J."/>
            <person name="Ko J."/>
            <person name="Kim S.-G."/>
        </authorList>
    </citation>
    <scope>NUCLEOTIDE SEQUENCE</scope>
    <source>
        <strain evidence="2">BKB1-1</strain>
    </source>
</reference>
<organism evidence="2 3">
    <name type="scientific">Reichenbachiella agarivorans</name>
    <dbReference type="NCBI Taxonomy" id="2979464"/>
    <lineage>
        <taxon>Bacteria</taxon>
        <taxon>Pseudomonadati</taxon>
        <taxon>Bacteroidota</taxon>
        <taxon>Cytophagia</taxon>
        <taxon>Cytophagales</taxon>
        <taxon>Reichenbachiellaceae</taxon>
        <taxon>Reichenbachiella</taxon>
    </lineage>
</organism>
<dbReference type="InterPro" id="IPR008670">
    <property type="entry name" value="CoA_reduct_LuxC"/>
</dbReference>
<dbReference type="EMBL" id="CP106679">
    <property type="protein sequence ID" value="UXP31102.1"/>
    <property type="molecule type" value="Genomic_DNA"/>
</dbReference>
<accession>A0ABY6CKP8</accession>
<dbReference type="RefSeq" id="WP_262308546.1">
    <property type="nucleotide sequence ID" value="NZ_CP106679.1"/>
</dbReference>
<evidence type="ECO:0000313" key="3">
    <source>
        <dbReference type="Proteomes" id="UP001065174"/>
    </source>
</evidence>
<dbReference type="InterPro" id="IPR016161">
    <property type="entry name" value="Ald_DH/histidinol_DH"/>
</dbReference>
<keyword evidence="1" id="KW-0521">NADP</keyword>
<gene>
    <name evidence="2" type="ORF">N6H18_12150</name>
</gene>
<proteinExistence type="predicted"/>
<sequence>MFIEERIKLFVTLGEHLSRLSEESLDELARAAGNQNSWFTKESVVDAIAGICSFLNETELREWLSVYDFHAIQPKKVGVVAAGNIPLVGFHDILAVLISGHHLMIKPSTEDSYLVRYMLHQLAEIDHAIKEQFTIVERLNAADAYIATGSDNTARYFKYYFKEKPSIIRSNRSSVAVLTGKESIQELEVFGQDIFQYFGLGCRNVSKILIPNGFDLTRLLDALQGYEQVGNHHKYRNNYDYNKSIYLVNREPHLDTGFLLLRESDELVSPISVLYYQYYQEKEDLTNYLADHDSKIQCVVGTDYIPFGQAQRPTVKDYADGVDTMAFLTEI</sequence>
<protein>
    <submittedName>
        <fullName evidence="2">Acyl-CoA reductase</fullName>
    </submittedName>
</protein>
<evidence type="ECO:0000313" key="2">
    <source>
        <dbReference type="EMBL" id="UXP31102.1"/>
    </source>
</evidence>
<evidence type="ECO:0000256" key="1">
    <source>
        <dbReference type="ARBA" id="ARBA00022857"/>
    </source>
</evidence>
<keyword evidence="3" id="KW-1185">Reference proteome</keyword>
<dbReference type="SUPFAM" id="SSF53720">
    <property type="entry name" value="ALDH-like"/>
    <property type="match status" value="1"/>
</dbReference>
<dbReference type="Pfam" id="PF05893">
    <property type="entry name" value="LuxC"/>
    <property type="match status" value="1"/>
</dbReference>
<name>A0ABY6CKP8_9BACT</name>
<dbReference type="Proteomes" id="UP001065174">
    <property type="component" value="Chromosome"/>
</dbReference>